<evidence type="ECO:0000313" key="3">
    <source>
        <dbReference type="Proteomes" id="UP000075901"/>
    </source>
</evidence>
<accession>A0A182SU96</accession>
<proteinExistence type="predicted"/>
<reference evidence="2" key="2">
    <citation type="submission" date="2020-05" db="UniProtKB">
        <authorList>
            <consortium name="EnsemblMetazoa"/>
        </authorList>
    </citation>
    <scope>IDENTIFICATION</scope>
    <source>
        <strain evidence="2">maculatus3</strain>
    </source>
</reference>
<organism evidence="2 3">
    <name type="scientific">Anopheles maculatus</name>
    <dbReference type="NCBI Taxonomy" id="74869"/>
    <lineage>
        <taxon>Eukaryota</taxon>
        <taxon>Metazoa</taxon>
        <taxon>Ecdysozoa</taxon>
        <taxon>Arthropoda</taxon>
        <taxon>Hexapoda</taxon>
        <taxon>Insecta</taxon>
        <taxon>Pterygota</taxon>
        <taxon>Neoptera</taxon>
        <taxon>Endopterygota</taxon>
        <taxon>Diptera</taxon>
        <taxon>Nematocera</taxon>
        <taxon>Culicoidea</taxon>
        <taxon>Culicidae</taxon>
        <taxon>Anophelinae</taxon>
        <taxon>Anopheles</taxon>
        <taxon>Anopheles maculatus group</taxon>
    </lineage>
</organism>
<name>A0A182SU96_9DIPT</name>
<sequence length="106" mass="12034">MYGRDLHLSTTLNPREQKQHQHHHHHHPDGFPAGSPFRLPLSYKSHLIRLLYRTGLLFVSNVLCHTFYLVYVNTDDLTSGGYLFSGNSIALFGPHFDGDGLECVVC</sequence>
<dbReference type="VEuPathDB" id="VectorBase:AMAM013540"/>
<keyword evidence="1" id="KW-1133">Transmembrane helix</keyword>
<dbReference type="AlphaFoldDB" id="A0A182SU96"/>
<dbReference type="EnsemblMetazoa" id="AMAM013540-RA">
    <property type="protein sequence ID" value="AMAM013540-PA"/>
    <property type="gene ID" value="AMAM013540"/>
</dbReference>
<keyword evidence="1" id="KW-0812">Transmembrane</keyword>
<feature type="transmembrane region" description="Helical" evidence="1">
    <location>
        <begin position="50"/>
        <end position="71"/>
    </location>
</feature>
<keyword evidence="1" id="KW-0472">Membrane</keyword>
<protein>
    <submittedName>
        <fullName evidence="2">Uncharacterized protein</fullName>
    </submittedName>
</protein>
<reference evidence="3" key="1">
    <citation type="submission" date="2013-09" db="EMBL/GenBank/DDBJ databases">
        <title>The Genome Sequence of Anopheles maculatus species B.</title>
        <authorList>
            <consortium name="The Broad Institute Genomics Platform"/>
            <person name="Neafsey D.E."/>
            <person name="Besansky N."/>
            <person name="Howell P."/>
            <person name="Walton C."/>
            <person name="Young S.K."/>
            <person name="Zeng Q."/>
            <person name="Gargeya S."/>
            <person name="Fitzgerald M."/>
            <person name="Haas B."/>
            <person name="Abouelleil A."/>
            <person name="Allen A.W."/>
            <person name="Alvarado L."/>
            <person name="Arachchi H.M."/>
            <person name="Berlin A.M."/>
            <person name="Chapman S.B."/>
            <person name="Gainer-Dewar J."/>
            <person name="Goldberg J."/>
            <person name="Griggs A."/>
            <person name="Gujja S."/>
            <person name="Hansen M."/>
            <person name="Howarth C."/>
            <person name="Imamovic A."/>
            <person name="Ireland A."/>
            <person name="Larimer J."/>
            <person name="McCowan C."/>
            <person name="Murphy C."/>
            <person name="Pearson M."/>
            <person name="Poon T.W."/>
            <person name="Priest M."/>
            <person name="Roberts A."/>
            <person name="Saif S."/>
            <person name="Shea T."/>
            <person name="Sisk P."/>
            <person name="Sykes S."/>
            <person name="Wortman J."/>
            <person name="Nusbaum C."/>
            <person name="Birren B."/>
        </authorList>
    </citation>
    <scope>NUCLEOTIDE SEQUENCE [LARGE SCALE GENOMIC DNA]</scope>
    <source>
        <strain evidence="3">maculatus3</strain>
    </source>
</reference>
<evidence type="ECO:0000313" key="2">
    <source>
        <dbReference type="EnsemblMetazoa" id="AMAM013540-PA"/>
    </source>
</evidence>
<evidence type="ECO:0000256" key="1">
    <source>
        <dbReference type="SAM" id="Phobius"/>
    </source>
</evidence>
<dbReference type="Proteomes" id="UP000075901">
    <property type="component" value="Unassembled WGS sequence"/>
</dbReference>
<keyword evidence="3" id="KW-1185">Reference proteome</keyword>